<keyword evidence="2" id="KW-1185">Reference proteome</keyword>
<evidence type="ECO:0000313" key="2">
    <source>
        <dbReference type="Proteomes" id="UP000005467"/>
    </source>
</evidence>
<protein>
    <submittedName>
        <fullName evidence="1">Uncharacterized protein</fullName>
    </submittedName>
</protein>
<reference evidence="1 2" key="1">
    <citation type="submission" date="2011-01" db="EMBL/GenBank/DDBJ databases">
        <authorList>
            <person name="Muzny D."/>
            <person name="Qin X."/>
            <person name="Deng J."/>
            <person name="Jiang H."/>
            <person name="Liu Y."/>
            <person name="Qu J."/>
            <person name="Song X.-Z."/>
            <person name="Zhang L."/>
            <person name="Thornton R."/>
            <person name="Coyle M."/>
            <person name="Francisco L."/>
            <person name="Jackson L."/>
            <person name="Javaid M."/>
            <person name="Korchina V."/>
            <person name="Kovar C."/>
            <person name="Mata R."/>
            <person name="Mathew T."/>
            <person name="Ngo R."/>
            <person name="Nguyen L."/>
            <person name="Nguyen N."/>
            <person name="Okwuonu G."/>
            <person name="Ongeri F."/>
            <person name="Pham C."/>
            <person name="Simmons D."/>
            <person name="Wilczek-Boney K."/>
            <person name="Hale W."/>
            <person name="Jakkamsetti A."/>
            <person name="Pham P."/>
            <person name="Ruth R."/>
            <person name="San Lucas F."/>
            <person name="Warren J."/>
            <person name="Zhang J."/>
            <person name="Zhao Z."/>
            <person name="Zhou C."/>
            <person name="Zhu D."/>
            <person name="Lee S."/>
            <person name="Bess C."/>
            <person name="Blankenburg K."/>
            <person name="Forbes L."/>
            <person name="Fu Q."/>
            <person name="Gubbala S."/>
            <person name="Hirani K."/>
            <person name="Jayaseelan J.C."/>
            <person name="Lara F."/>
            <person name="Munidasa M."/>
            <person name="Palculict T."/>
            <person name="Patil S."/>
            <person name="Pu L.-L."/>
            <person name="Saada N."/>
            <person name="Tang L."/>
            <person name="Weissenberger G."/>
            <person name="Zhu Y."/>
            <person name="Hemphill L."/>
            <person name="Shang Y."/>
            <person name="Youmans B."/>
            <person name="Ayvaz T."/>
            <person name="Ross M."/>
            <person name="Santibanez J."/>
            <person name="Aqrawi P."/>
            <person name="Gross S."/>
            <person name="Joshi V."/>
            <person name="Fowler G."/>
            <person name="Nazareth L."/>
            <person name="Reid J."/>
            <person name="Worley K."/>
            <person name="Petrosino J."/>
            <person name="Highlander S."/>
            <person name="Gibbs R."/>
        </authorList>
    </citation>
    <scope>NUCLEOTIDE SEQUENCE [LARGE SCALE GENOMIC DNA]</scope>
    <source>
        <strain evidence="1 2">ATCC 25976</strain>
    </source>
</reference>
<name>E8KII6_9PAST</name>
<dbReference type="EMBL" id="AEVG01000112">
    <property type="protein sequence ID" value="EFX91332.1"/>
    <property type="molecule type" value="Genomic_DNA"/>
</dbReference>
<dbReference type="Gene3D" id="2.40.420.20">
    <property type="match status" value="1"/>
</dbReference>
<accession>E8KII6</accession>
<sequence>MLVVPTSALKKKGNETFIQVLENNQPIKKKVELGLADIRKS</sequence>
<dbReference type="HOGENOM" id="CLU_3264540_0_0_6"/>
<organism evidence="1 2">
    <name type="scientific">Actinobacillus ureae ATCC 25976</name>
    <dbReference type="NCBI Taxonomy" id="887324"/>
    <lineage>
        <taxon>Bacteria</taxon>
        <taxon>Pseudomonadati</taxon>
        <taxon>Pseudomonadota</taxon>
        <taxon>Gammaproteobacteria</taxon>
        <taxon>Pasteurellales</taxon>
        <taxon>Pasteurellaceae</taxon>
        <taxon>Actinobacillus</taxon>
    </lineage>
</organism>
<evidence type="ECO:0000313" key="1">
    <source>
        <dbReference type="EMBL" id="EFX91332.1"/>
    </source>
</evidence>
<gene>
    <name evidence="1" type="ORF">HMPREF0027_1653</name>
</gene>
<dbReference type="Proteomes" id="UP000005467">
    <property type="component" value="Unassembled WGS sequence"/>
</dbReference>
<dbReference type="AlphaFoldDB" id="E8KII6"/>
<comment type="caution">
    <text evidence="1">The sequence shown here is derived from an EMBL/GenBank/DDBJ whole genome shotgun (WGS) entry which is preliminary data.</text>
</comment>
<proteinExistence type="predicted"/>